<feature type="domain" description="Amidase" evidence="8">
    <location>
        <begin position="25"/>
        <end position="461"/>
    </location>
</feature>
<evidence type="ECO:0000256" key="6">
    <source>
        <dbReference type="ARBA" id="ARBA00047407"/>
    </source>
</evidence>
<gene>
    <name evidence="7" type="primary">gatA</name>
    <name evidence="9" type="ordered locus">Smon_0368</name>
</gene>
<dbReference type="PROSITE" id="PS00571">
    <property type="entry name" value="AMIDASES"/>
    <property type="match status" value="1"/>
</dbReference>
<keyword evidence="10" id="KW-1185">Reference proteome</keyword>
<comment type="catalytic activity">
    <reaction evidence="6 7">
        <text>L-glutamyl-tRNA(Gln) + L-glutamine + ATP + H2O = L-glutaminyl-tRNA(Gln) + L-glutamate + ADP + phosphate + H(+)</text>
        <dbReference type="Rhea" id="RHEA:17521"/>
        <dbReference type="Rhea" id="RHEA-COMP:9681"/>
        <dbReference type="Rhea" id="RHEA-COMP:9684"/>
        <dbReference type="ChEBI" id="CHEBI:15377"/>
        <dbReference type="ChEBI" id="CHEBI:15378"/>
        <dbReference type="ChEBI" id="CHEBI:29985"/>
        <dbReference type="ChEBI" id="CHEBI:30616"/>
        <dbReference type="ChEBI" id="CHEBI:43474"/>
        <dbReference type="ChEBI" id="CHEBI:58359"/>
        <dbReference type="ChEBI" id="CHEBI:78520"/>
        <dbReference type="ChEBI" id="CHEBI:78521"/>
        <dbReference type="ChEBI" id="CHEBI:456216"/>
        <dbReference type="EC" id="6.3.5.7"/>
    </reaction>
</comment>
<keyword evidence="9" id="KW-0378">Hydrolase</keyword>
<feature type="active site" description="Charge relay system" evidence="7">
    <location>
        <position position="151"/>
    </location>
</feature>
<feature type="active site" description="Charge relay system" evidence="7">
    <location>
        <position position="76"/>
    </location>
</feature>
<dbReference type="HAMAP" id="MF_00120">
    <property type="entry name" value="GatA"/>
    <property type="match status" value="1"/>
</dbReference>
<dbReference type="Proteomes" id="UP000002072">
    <property type="component" value="Chromosome"/>
</dbReference>
<comment type="subunit">
    <text evidence="7">Heterotrimer of A, B and C subunits.</text>
</comment>
<proteinExistence type="inferred from homology"/>
<keyword evidence="4 7" id="KW-0067">ATP-binding</keyword>
<dbReference type="STRING" id="519441.Smon_0368"/>
<comment type="similarity">
    <text evidence="1 7">Belongs to the amidase family. GatA subfamily.</text>
</comment>
<name>D1AX26_STRM9</name>
<feature type="active site" description="Acyl-ester intermediate" evidence="7">
    <location>
        <position position="175"/>
    </location>
</feature>
<dbReference type="AlphaFoldDB" id="D1AX26"/>
<dbReference type="InterPro" id="IPR023631">
    <property type="entry name" value="Amidase_dom"/>
</dbReference>
<dbReference type="HOGENOM" id="CLU_009600_0_3_0"/>
<keyword evidence="2 7" id="KW-0436">Ligase</keyword>
<evidence type="ECO:0000256" key="3">
    <source>
        <dbReference type="ARBA" id="ARBA00022741"/>
    </source>
</evidence>
<dbReference type="PANTHER" id="PTHR11895:SF151">
    <property type="entry name" value="GLUTAMYL-TRNA(GLN) AMIDOTRANSFERASE SUBUNIT A"/>
    <property type="match status" value="1"/>
</dbReference>
<dbReference type="Pfam" id="PF01425">
    <property type="entry name" value="Amidase"/>
    <property type="match status" value="1"/>
</dbReference>
<evidence type="ECO:0000313" key="10">
    <source>
        <dbReference type="Proteomes" id="UP000002072"/>
    </source>
</evidence>
<protein>
    <recommendedName>
        <fullName evidence="7">Glutamyl-tRNA(Gln) amidotransferase subunit A</fullName>
        <shortName evidence="7">Glu-ADT subunit A</shortName>
        <ecNumber evidence="7">6.3.5.7</ecNumber>
    </recommendedName>
</protein>
<dbReference type="EMBL" id="CP001779">
    <property type="protein sequence ID" value="ACZ00852.1"/>
    <property type="molecule type" value="Genomic_DNA"/>
</dbReference>
<dbReference type="GO" id="GO:0030956">
    <property type="term" value="C:glutamyl-tRNA(Gln) amidotransferase complex"/>
    <property type="evidence" value="ECO:0007669"/>
    <property type="project" value="InterPro"/>
</dbReference>
<dbReference type="InterPro" id="IPR036928">
    <property type="entry name" value="AS_sf"/>
</dbReference>
<evidence type="ECO:0000256" key="1">
    <source>
        <dbReference type="ARBA" id="ARBA00008069"/>
    </source>
</evidence>
<dbReference type="GO" id="GO:0005524">
    <property type="term" value="F:ATP binding"/>
    <property type="evidence" value="ECO:0007669"/>
    <property type="project" value="UniProtKB-KW"/>
</dbReference>
<evidence type="ECO:0000256" key="2">
    <source>
        <dbReference type="ARBA" id="ARBA00022598"/>
    </source>
</evidence>
<evidence type="ECO:0000256" key="5">
    <source>
        <dbReference type="ARBA" id="ARBA00022917"/>
    </source>
</evidence>
<evidence type="ECO:0000259" key="8">
    <source>
        <dbReference type="Pfam" id="PF01425"/>
    </source>
</evidence>
<evidence type="ECO:0000256" key="4">
    <source>
        <dbReference type="ARBA" id="ARBA00022840"/>
    </source>
</evidence>
<sequence>MNKIYTLTATEIANLIKDKKISSEDATRSILNRIDEMEDKIGAFASVNKENAMEAAKKADETEITSLLHGVPIALKDNIVSLGELTTSASKILSGYYGTYDATVVKRLKEADVVLVGKANMDEFAMGSSNENSSIKVVSNPWDLERVPGGSSGGSAAAVASLEVPIALGTDTGGSVRQPAALTGTVGLKPTYGRVSRYGLMAFGSSLDQVGIIARTSEDVAKTLEIIAGEDIYDPTTSDVEVPKYSELLDKDINGLKIGIDKKFFEGLSNEIKESIENALDTLVKMGAVIVDISLDYAKYSIPTYYIISSAEASSNLSRYDGIRYGHRAEADNVEDVYIKSRTEGFGKEVKRRIMIGSYVLSSGFYDAYYKKASQVRRLIKNDYQKAFENVDVIITPTTPNVAFKKGEKSNNPIEMYLSDIYTVSVSLAGLPAISVPVGFVNKLPVGMQIISNYFREDLLLNVTHKYEMERGRIDYERV</sequence>
<dbReference type="InterPro" id="IPR020556">
    <property type="entry name" value="Amidase_CS"/>
</dbReference>
<dbReference type="GO" id="GO:0050567">
    <property type="term" value="F:glutaminyl-tRNA synthase (glutamine-hydrolyzing) activity"/>
    <property type="evidence" value="ECO:0007669"/>
    <property type="project" value="UniProtKB-UniRule"/>
</dbReference>
<dbReference type="SUPFAM" id="SSF75304">
    <property type="entry name" value="Amidase signature (AS) enzymes"/>
    <property type="match status" value="1"/>
</dbReference>
<dbReference type="GO" id="GO:0006412">
    <property type="term" value="P:translation"/>
    <property type="evidence" value="ECO:0007669"/>
    <property type="project" value="UniProtKB-UniRule"/>
</dbReference>
<organism evidence="9 10">
    <name type="scientific">Streptobacillus moniliformis (strain ATCC 14647 / DSM 12112 / NCTC 10651 / 9901)</name>
    <dbReference type="NCBI Taxonomy" id="519441"/>
    <lineage>
        <taxon>Bacteria</taxon>
        <taxon>Fusobacteriati</taxon>
        <taxon>Fusobacteriota</taxon>
        <taxon>Fusobacteriia</taxon>
        <taxon>Fusobacteriales</taxon>
        <taxon>Leptotrichiaceae</taxon>
        <taxon>Streptobacillus</taxon>
    </lineage>
</organism>
<keyword evidence="3 7" id="KW-0547">Nucleotide-binding</keyword>
<dbReference type="KEGG" id="smf:Smon_0368"/>
<accession>D1AX26</accession>
<reference evidence="9 10" key="1">
    <citation type="journal article" date="2009" name="Stand. Genomic Sci.">
        <title>Complete genome sequence of Streptobacillus moniliformis type strain (9901T).</title>
        <authorList>
            <person name="Nolan M."/>
            <person name="Gronow S."/>
            <person name="Lapidus A."/>
            <person name="Ivanova N."/>
            <person name="Copeland A."/>
            <person name="Lucas S."/>
            <person name="Del Rio T.G."/>
            <person name="Chen F."/>
            <person name="Tice H."/>
            <person name="Pitluck S."/>
            <person name="Cheng J.F."/>
            <person name="Sims D."/>
            <person name="Meincke L."/>
            <person name="Bruce D."/>
            <person name="Goodwin L."/>
            <person name="Brettin T."/>
            <person name="Han C."/>
            <person name="Detter J.C."/>
            <person name="Ovchinikova G."/>
            <person name="Pati A."/>
            <person name="Mavromatis K."/>
            <person name="Mikhailova N."/>
            <person name="Chen A."/>
            <person name="Palaniappan K."/>
            <person name="Land M."/>
            <person name="Hauser L."/>
            <person name="Chang Y.J."/>
            <person name="Jeffries C.D."/>
            <person name="Rohde M."/>
            <person name="Sproer C."/>
            <person name="Goker M."/>
            <person name="Bristow J."/>
            <person name="Eisen J.A."/>
            <person name="Markowitz V."/>
            <person name="Hugenholtz P."/>
            <person name="Kyrpides N.C."/>
            <person name="Klenk H.P."/>
            <person name="Chain P."/>
        </authorList>
    </citation>
    <scope>NUCLEOTIDE SEQUENCE [LARGE SCALE GENOMIC DNA]</scope>
    <source>
        <strain evidence="10">ATCC 14647 / DSM 12112 / NCTC 10651 / 9901</strain>
    </source>
</reference>
<keyword evidence="5 7" id="KW-0648">Protein biosynthesis</keyword>
<dbReference type="EC" id="6.3.5.7" evidence="7"/>
<dbReference type="NCBIfam" id="TIGR00132">
    <property type="entry name" value="gatA"/>
    <property type="match status" value="1"/>
</dbReference>
<dbReference type="Gene3D" id="3.90.1300.10">
    <property type="entry name" value="Amidase signature (AS) domain"/>
    <property type="match status" value="1"/>
</dbReference>
<comment type="function">
    <text evidence="7">Allows the formation of correctly charged Gln-tRNA(Gln) through the transamidation of misacylated Glu-tRNA(Gln) in organisms which lack glutaminyl-tRNA synthetase. The reaction takes place in the presence of glutamine and ATP through an activated gamma-phospho-Glu-tRNA(Gln).</text>
</comment>
<evidence type="ECO:0000256" key="7">
    <source>
        <dbReference type="HAMAP-Rule" id="MF_00120"/>
    </source>
</evidence>
<dbReference type="PANTHER" id="PTHR11895">
    <property type="entry name" value="TRANSAMIDASE"/>
    <property type="match status" value="1"/>
</dbReference>
<dbReference type="GO" id="GO:0016787">
    <property type="term" value="F:hydrolase activity"/>
    <property type="evidence" value="ECO:0007669"/>
    <property type="project" value="UniProtKB-KW"/>
</dbReference>
<dbReference type="InterPro" id="IPR004412">
    <property type="entry name" value="GatA"/>
</dbReference>
<dbReference type="eggNOG" id="COG0154">
    <property type="taxonomic scope" value="Bacteria"/>
</dbReference>
<evidence type="ECO:0000313" key="9">
    <source>
        <dbReference type="EMBL" id="ACZ00852.1"/>
    </source>
</evidence>
<dbReference type="InterPro" id="IPR000120">
    <property type="entry name" value="Amidase"/>
</dbReference>